<evidence type="ECO:0000259" key="7">
    <source>
        <dbReference type="Pfam" id="PF00294"/>
    </source>
</evidence>
<evidence type="ECO:0000313" key="8">
    <source>
        <dbReference type="EMBL" id="MBD8490346.1"/>
    </source>
</evidence>
<keyword evidence="4" id="KW-0418">Kinase</keyword>
<dbReference type="InterPro" id="IPR029056">
    <property type="entry name" value="Ribokinase-like"/>
</dbReference>
<dbReference type="RefSeq" id="WP_192011220.1">
    <property type="nucleotide sequence ID" value="NZ_JACYTQ010000006.1"/>
</dbReference>
<feature type="domain" description="Carbohydrate kinase PfkB" evidence="7">
    <location>
        <begin position="20"/>
        <end position="282"/>
    </location>
</feature>
<organism evidence="8 9">
    <name type="scientific">Echinicola arenosa</name>
    <dbReference type="NCBI Taxonomy" id="2774144"/>
    <lineage>
        <taxon>Bacteria</taxon>
        <taxon>Pseudomonadati</taxon>
        <taxon>Bacteroidota</taxon>
        <taxon>Cytophagia</taxon>
        <taxon>Cytophagales</taxon>
        <taxon>Cyclobacteriaceae</taxon>
        <taxon>Echinicola</taxon>
    </lineage>
</organism>
<dbReference type="Proteomes" id="UP000647133">
    <property type="component" value="Unassembled WGS sequence"/>
</dbReference>
<accession>A0ABR9ANI3</accession>
<keyword evidence="2 6" id="KW-0808">Transferase</keyword>
<protein>
    <submittedName>
        <fullName evidence="8">1-phosphofructokinase</fullName>
    </submittedName>
</protein>
<dbReference type="InterPro" id="IPR002173">
    <property type="entry name" value="Carboh/pur_kinase_PfkB_CS"/>
</dbReference>
<evidence type="ECO:0000256" key="3">
    <source>
        <dbReference type="ARBA" id="ARBA00022741"/>
    </source>
</evidence>
<evidence type="ECO:0000313" key="9">
    <source>
        <dbReference type="Proteomes" id="UP000647133"/>
    </source>
</evidence>
<dbReference type="PANTHER" id="PTHR46566">
    <property type="entry name" value="1-PHOSPHOFRUCTOKINASE-RELATED"/>
    <property type="match status" value="1"/>
</dbReference>
<comment type="caution">
    <text evidence="8">The sequence shown here is derived from an EMBL/GenBank/DDBJ whole genome shotgun (WGS) entry which is preliminary data.</text>
</comment>
<dbReference type="InterPro" id="IPR017583">
    <property type="entry name" value="Tagatose/fructose_Pkinase"/>
</dbReference>
<dbReference type="InterPro" id="IPR011611">
    <property type="entry name" value="PfkB_dom"/>
</dbReference>
<dbReference type="PROSITE" id="PS00584">
    <property type="entry name" value="PFKB_KINASES_2"/>
    <property type="match status" value="1"/>
</dbReference>
<reference evidence="8 9" key="1">
    <citation type="submission" date="2020-09" db="EMBL/GenBank/DDBJ databases">
        <title>Echinicola sp. CAU 1574 isolated from sand of Sido Beach.</title>
        <authorList>
            <person name="Kim W."/>
        </authorList>
    </citation>
    <scope>NUCLEOTIDE SEQUENCE [LARGE SCALE GENOMIC DNA]</scope>
    <source>
        <strain evidence="8 9">CAU 1574</strain>
    </source>
</reference>
<proteinExistence type="inferred from homology"/>
<dbReference type="EMBL" id="JACYTQ010000006">
    <property type="protein sequence ID" value="MBD8490346.1"/>
    <property type="molecule type" value="Genomic_DNA"/>
</dbReference>
<evidence type="ECO:0000256" key="1">
    <source>
        <dbReference type="ARBA" id="ARBA00010688"/>
    </source>
</evidence>
<evidence type="ECO:0000256" key="5">
    <source>
        <dbReference type="ARBA" id="ARBA00022840"/>
    </source>
</evidence>
<keyword evidence="3" id="KW-0547">Nucleotide-binding</keyword>
<dbReference type="Gene3D" id="3.40.1190.20">
    <property type="match status" value="1"/>
</dbReference>
<keyword evidence="5" id="KW-0067">ATP-binding</keyword>
<sequence length="307" mass="33325">MILTVCPNPSIDTYAWLPSFERGVANRIAKQQEFPGGKGVHVAMALREMGQDTGLLGNWAGHSGQWIKEACKDLGIPCFGPELNGANRKCYTFLSAGSDLNHTELLEPGPAMAEESYEEMLQTFKLNLENASLAVLSGSWPKQSPDTAYSDLIDIAKQQQKKVILDCSGVMLEKALDKGFFGLHLNEHEAKAICQTEDPLEAIQQLSKKVDLVALTRGKEGLFLGYLGKVIHANVTIDKVVSTVGSGDCLTAGIALGVYRGLSVEEIAGYGVAFGAANCLREDLGMLYQSDVERLLTQVKIKELNYV</sequence>
<evidence type="ECO:0000256" key="4">
    <source>
        <dbReference type="ARBA" id="ARBA00022777"/>
    </source>
</evidence>
<dbReference type="Pfam" id="PF00294">
    <property type="entry name" value="PfkB"/>
    <property type="match status" value="1"/>
</dbReference>
<keyword evidence="9" id="KW-1185">Reference proteome</keyword>
<comment type="similarity">
    <text evidence="1">Belongs to the carbohydrate kinase PfkB family.</text>
</comment>
<name>A0ABR9ANI3_9BACT</name>
<dbReference type="SUPFAM" id="SSF53613">
    <property type="entry name" value="Ribokinase-like"/>
    <property type="match status" value="1"/>
</dbReference>
<dbReference type="PANTHER" id="PTHR46566:SF2">
    <property type="entry name" value="ATP-DEPENDENT 6-PHOSPHOFRUCTOKINASE ISOZYME 2"/>
    <property type="match status" value="1"/>
</dbReference>
<dbReference type="PIRSF" id="PIRSF000535">
    <property type="entry name" value="1PFK/6PFK/LacC"/>
    <property type="match status" value="1"/>
</dbReference>
<evidence type="ECO:0000256" key="2">
    <source>
        <dbReference type="ARBA" id="ARBA00022679"/>
    </source>
</evidence>
<gene>
    <name evidence="8" type="ORF">IFO69_16460</name>
</gene>
<evidence type="ECO:0000256" key="6">
    <source>
        <dbReference type="PIRNR" id="PIRNR000535"/>
    </source>
</evidence>